<evidence type="ECO:0000313" key="3">
    <source>
        <dbReference type="Proteomes" id="UP000011666"/>
    </source>
</evidence>
<proteinExistence type="predicted"/>
<sequence length="323" mass="36259">MGQTAKLHHTVPKFYLRGFADERERIVTIRLPDKKLPPQSIDKTAATNHFYSVAGHPDGTDAFEKALNRLETPTADALRSLADGDWPLDEEKRTLVSYFLAMQAVRGPDQRRNIGHMGTQMIKLEAQFTKAEGAQAWAKRRLGVDVDAEEAARLLDRAARPTQPLKVPPEVHLQNMASLSAKLTPYIVGRPWTLVRFERRSLLTCDSPVGLVRQPEDNQPWQGVGFLTAWGITFPVTRKIGLVMSNIDPLAEAGIPVERVWAGEFDREERGTTAYEKFINESTIDSASECVYLHPDDERFLPNDLPEPRPISMYGPGQEYVGD</sequence>
<dbReference type="Pfam" id="PF14022">
    <property type="entry name" value="DUF4238"/>
    <property type="match status" value="1"/>
</dbReference>
<dbReference type="eggNOG" id="ENOG5033DY3">
    <property type="taxonomic scope" value="Bacteria"/>
</dbReference>
<gene>
    <name evidence="2" type="ORF">GS4_19_00610</name>
</gene>
<dbReference type="InterPro" id="IPR025332">
    <property type="entry name" value="DUF4238"/>
</dbReference>
<dbReference type="EMBL" id="BANX01000019">
    <property type="protein sequence ID" value="GAC68871.1"/>
    <property type="molecule type" value="Genomic_DNA"/>
</dbReference>
<comment type="caution">
    <text evidence="2">The sequence shown here is derived from an EMBL/GenBank/DDBJ whole genome shotgun (WGS) entry which is preliminary data.</text>
</comment>
<keyword evidence="3" id="KW-1185">Reference proteome</keyword>
<dbReference type="OrthoDB" id="580988at2"/>
<feature type="region of interest" description="Disordered" evidence="1">
    <location>
        <begin position="304"/>
        <end position="323"/>
    </location>
</feature>
<evidence type="ECO:0000256" key="1">
    <source>
        <dbReference type="SAM" id="MobiDB-lite"/>
    </source>
</evidence>
<dbReference type="Proteomes" id="UP000011666">
    <property type="component" value="Unassembled WGS sequence"/>
</dbReference>
<evidence type="ECO:0000313" key="2">
    <source>
        <dbReference type="EMBL" id="GAC68871.1"/>
    </source>
</evidence>
<accession>M0QKT7</accession>
<dbReference type="RefSeq" id="WP_007621381.1">
    <property type="nucleotide sequence ID" value="NZ_BANX01000019.1"/>
</dbReference>
<evidence type="ECO:0008006" key="4">
    <source>
        <dbReference type="Google" id="ProtNLM"/>
    </source>
</evidence>
<name>M0QKT7_9ACTN</name>
<dbReference type="AlphaFoldDB" id="M0QKT7"/>
<protein>
    <recommendedName>
        <fullName evidence="4">DUF4238 domain-containing protein</fullName>
    </recommendedName>
</protein>
<organism evidence="2 3">
    <name type="scientific">Gordonia soli NBRC 108243</name>
    <dbReference type="NCBI Taxonomy" id="1223545"/>
    <lineage>
        <taxon>Bacteria</taxon>
        <taxon>Bacillati</taxon>
        <taxon>Actinomycetota</taxon>
        <taxon>Actinomycetes</taxon>
        <taxon>Mycobacteriales</taxon>
        <taxon>Gordoniaceae</taxon>
        <taxon>Gordonia</taxon>
    </lineage>
</organism>
<reference evidence="2 3" key="1">
    <citation type="submission" date="2013-01" db="EMBL/GenBank/DDBJ databases">
        <title>Whole genome shotgun sequence of Gordonia soli NBRC 108243.</title>
        <authorList>
            <person name="Isaki-Nakamura S."/>
            <person name="Hosoyama A."/>
            <person name="Tsuchikane K."/>
            <person name="Ando Y."/>
            <person name="Baba S."/>
            <person name="Ohji S."/>
            <person name="Hamada M."/>
            <person name="Tamura T."/>
            <person name="Yamazoe A."/>
            <person name="Yamazaki S."/>
            <person name="Fujita N."/>
        </authorList>
    </citation>
    <scope>NUCLEOTIDE SEQUENCE [LARGE SCALE GENOMIC DNA]</scope>
    <source>
        <strain evidence="2 3">NBRC 108243</strain>
    </source>
</reference>